<feature type="chain" id="PRO_5045115859" description="Spondin-like TSP1 domain-containing protein" evidence="5">
    <location>
        <begin position="31"/>
        <end position="427"/>
    </location>
</feature>
<keyword evidence="1 5" id="KW-0732">Signal</keyword>
<evidence type="ECO:0000256" key="3">
    <source>
        <dbReference type="ARBA" id="ARBA00023180"/>
    </source>
</evidence>
<evidence type="ECO:0000313" key="8">
    <source>
        <dbReference type="Proteomes" id="UP001189429"/>
    </source>
</evidence>
<dbReference type="SUPFAM" id="SSF82895">
    <property type="entry name" value="TSP-1 type 1 repeat"/>
    <property type="match status" value="2"/>
</dbReference>
<evidence type="ECO:0000256" key="4">
    <source>
        <dbReference type="SAM" id="MobiDB-lite"/>
    </source>
</evidence>
<evidence type="ECO:0000313" key="7">
    <source>
        <dbReference type="EMBL" id="CAK0854143.1"/>
    </source>
</evidence>
<feature type="non-terminal residue" evidence="7">
    <location>
        <position position="1"/>
    </location>
</feature>
<proteinExistence type="predicted"/>
<dbReference type="PROSITE" id="PS50092">
    <property type="entry name" value="TSP1"/>
    <property type="match status" value="3"/>
</dbReference>
<evidence type="ECO:0000256" key="2">
    <source>
        <dbReference type="ARBA" id="ARBA00023157"/>
    </source>
</evidence>
<feature type="signal peptide" evidence="5">
    <location>
        <begin position="1"/>
        <end position="30"/>
    </location>
</feature>
<feature type="compositionally biased region" description="Basic residues" evidence="4">
    <location>
        <begin position="150"/>
        <end position="171"/>
    </location>
</feature>
<gene>
    <name evidence="7" type="ORF">PCOR1329_LOCUS45358</name>
</gene>
<sequence>VAGVHARAGLPLGQLDRLVCLLLLLRRGPQAPVAPRGGAPGPRWRGLLPGGQGGGGPVQHRAVWRRLRGRRVGRVDGEWTDCSASCTGGFRSRQREVKVQPSECGKPVTGLREDRGVRPVREPAPVCQRDRLPALRVELVVRVQPRLRRGPRARAAHRRLRGGRGRQVRGRAPRDRAVQPEGRAVSPEDNLPVDCVVGDWGKWSKCSVSCGGGQRTRKRHVATPAARGGAPCEGNFFVVEPCNDHSCSGDCHDCRWSDWSEWGNCTVSGQKFRTRGVDKLPNHCGKPCEDRGLCQGGGQLHRRGGRRAFLRVVRVVRDDPLRRQLRPRLCHAHALADGVKEAAEGRPRHGGAGGRRLLRDADERQRVPVHQELHRGECSPRDCRFADWSDWHQPSCSGLCERHRVSPDALRAPVRGRVDGAATHFTA</sequence>
<dbReference type="Pfam" id="PF00090">
    <property type="entry name" value="TSP_1"/>
    <property type="match status" value="2"/>
</dbReference>
<dbReference type="Proteomes" id="UP001189429">
    <property type="component" value="Unassembled WGS sequence"/>
</dbReference>
<organism evidence="7 8">
    <name type="scientific">Prorocentrum cordatum</name>
    <dbReference type="NCBI Taxonomy" id="2364126"/>
    <lineage>
        <taxon>Eukaryota</taxon>
        <taxon>Sar</taxon>
        <taxon>Alveolata</taxon>
        <taxon>Dinophyceae</taxon>
        <taxon>Prorocentrales</taxon>
        <taxon>Prorocentraceae</taxon>
        <taxon>Prorocentrum</taxon>
    </lineage>
</organism>
<feature type="domain" description="Spondin-like TSP1" evidence="6">
    <location>
        <begin position="195"/>
        <end position="247"/>
    </location>
</feature>
<dbReference type="InterPro" id="IPR036383">
    <property type="entry name" value="TSP1_rpt_sf"/>
</dbReference>
<dbReference type="Pfam" id="PF19028">
    <property type="entry name" value="TSP1_spondin"/>
    <property type="match status" value="1"/>
</dbReference>
<dbReference type="InterPro" id="IPR000884">
    <property type="entry name" value="TSP1_rpt"/>
</dbReference>
<dbReference type="Gene3D" id="2.20.100.10">
    <property type="entry name" value="Thrombospondin type-1 (TSP1) repeat"/>
    <property type="match status" value="3"/>
</dbReference>
<dbReference type="PANTHER" id="PTHR20920">
    <property type="entry name" value="RPE-SPONDIN"/>
    <property type="match status" value="1"/>
</dbReference>
<name>A0ABN9U5C3_9DINO</name>
<dbReference type="SMART" id="SM00209">
    <property type="entry name" value="TSP1"/>
    <property type="match status" value="3"/>
</dbReference>
<keyword evidence="3" id="KW-0325">Glycoprotein</keyword>
<keyword evidence="2" id="KW-1015">Disulfide bond</keyword>
<evidence type="ECO:0000256" key="5">
    <source>
        <dbReference type="SAM" id="SignalP"/>
    </source>
</evidence>
<dbReference type="PANTHER" id="PTHR20920:SF5">
    <property type="entry name" value="SMB DOMAIN-CONTAINING PROTEIN"/>
    <property type="match status" value="1"/>
</dbReference>
<keyword evidence="8" id="KW-1185">Reference proteome</keyword>
<protein>
    <recommendedName>
        <fullName evidence="6">Spondin-like TSP1 domain-containing protein</fullName>
    </recommendedName>
</protein>
<dbReference type="InterPro" id="IPR039942">
    <property type="entry name" value="SBSPO"/>
</dbReference>
<evidence type="ECO:0000256" key="1">
    <source>
        <dbReference type="ARBA" id="ARBA00022729"/>
    </source>
</evidence>
<accession>A0ABN9U5C3</accession>
<dbReference type="EMBL" id="CAUYUJ010015454">
    <property type="protein sequence ID" value="CAK0854143.1"/>
    <property type="molecule type" value="Genomic_DNA"/>
</dbReference>
<feature type="region of interest" description="Disordered" evidence="4">
    <location>
        <begin position="150"/>
        <end position="185"/>
    </location>
</feature>
<evidence type="ECO:0000259" key="6">
    <source>
        <dbReference type="Pfam" id="PF19028"/>
    </source>
</evidence>
<dbReference type="InterPro" id="IPR044004">
    <property type="entry name" value="TSP1_spondin_dom"/>
</dbReference>
<comment type="caution">
    <text evidence="7">The sequence shown here is derived from an EMBL/GenBank/DDBJ whole genome shotgun (WGS) entry which is preliminary data.</text>
</comment>
<reference evidence="7" key="1">
    <citation type="submission" date="2023-10" db="EMBL/GenBank/DDBJ databases">
        <authorList>
            <person name="Chen Y."/>
            <person name="Shah S."/>
            <person name="Dougan E. K."/>
            <person name="Thang M."/>
            <person name="Chan C."/>
        </authorList>
    </citation>
    <scope>NUCLEOTIDE SEQUENCE [LARGE SCALE GENOMIC DNA]</scope>
</reference>